<evidence type="ECO:0000313" key="2">
    <source>
        <dbReference type="EMBL" id="GJQ15765.1"/>
    </source>
</evidence>
<sequence length="150" mass="17557">MDTSQVSKELAIRKRLGKIFKKKRDDFDTEEEYNDYLEVFEDVVYNLSEGINSDEAQKSMERLRKYVKDTDREEIMEINVQVLNTDNTEQPIPSIVFLDPARPAKPMPVPLRAEEVDESIRRRASGFDENLCHKRAQHELMSSLFFRKGA</sequence>
<dbReference type="GO" id="GO:0005675">
    <property type="term" value="C:transcription factor TFIIH holo complex"/>
    <property type="evidence" value="ECO:0007669"/>
    <property type="project" value="TreeGrafter"/>
</dbReference>
<dbReference type="PANTHER" id="PTHR12683">
    <property type="entry name" value="CDK-ACTIVATING KINASE ASSEMBLY FACTOR MAT1"/>
    <property type="match status" value="1"/>
</dbReference>
<dbReference type="GO" id="GO:0006281">
    <property type="term" value="P:DNA repair"/>
    <property type="evidence" value="ECO:0007669"/>
    <property type="project" value="TreeGrafter"/>
</dbReference>
<dbReference type="Pfam" id="PF06391">
    <property type="entry name" value="MAT1"/>
    <property type="match status" value="1"/>
</dbReference>
<evidence type="ECO:0000259" key="1">
    <source>
        <dbReference type="Pfam" id="PF06391"/>
    </source>
</evidence>
<proteinExistence type="predicted"/>
<dbReference type="AlphaFoldDB" id="A0A9C7Q4V7"/>
<dbReference type="GO" id="GO:0006357">
    <property type="term" value="P:regulation of transcription by RNA polymerase II"/>
    <property type="evidence" value="ECO:0007669"/>
    <property type="project" value="TreeGrafter"/>
</dbReference>
<reference evidence="2" key="2">
    <citation type="submission" date="2022-01" db="EMBL/GenBank/DDBJ databases">
        <authorList>
            <person name="Hirooka S."/>
            <person name="Miyagishima S.Y."/>
        </authorList>
    </citation>
    <scope>NUCLEOTIDE SEQUENCE</scope>
    <source>
        <strain evidence="2">NBRC 102759</strain>
    </source>
</reference>
<dbReference type="Proteomes" id="UP001061958">
    <property type="component" value="Unassembled WGS sequence"/>
</dbReference>
<dbReference type="OrthoDB" id="5963at2759"/>
<dbReference type="PANTHER" id="PTHR12683:SF13">
    <property type="entry name" value="CDK-ACTIVATING KINASE ASSEMBLY FACTOR MAT1"/>
    <property type="match status" value="1"/>
</dbReference>
<gene>
    <name evidence="2" type="ORF">GpartN1_g7556.t1</name>
</gene>
<comment type="caution">
    <text evidence="2">The sequence shown here is derived from an EMBL/GenBank/DDBJ whole genome shotgun (WGS) entry which is preliminary data.</text>
</comment>
<evidence type="ECO:0000313" key="3">
    <source>
        <dbReference type="Proteomes" id="UP001061958"/>
    </source>
</evidence>
<accession>A0A9C7Q4V7</accession>
<reference evidence="2" key="1">
    <citation type="journal article" date="2022" name="Proc. Natl. Acad. Sci. U.S.A.">
        <title>Life cycle and functional genomics of the unicellular red alga Galdieria for elucidating algal and plant evolution and industrial use.</title>
        <authorList>
            <person name="Hirooka S."/>
            <person name="Itabashi T."/>
            <person name="Ichinose T.M."/>
            <person name="Onuma R."/>
            <person name="Fujiwara T."/>
            <person name="Yamashita S."/>
            <person name="Jong L.W."/>
            <person name="Tomita R."/>
            <person name="Iwane A.H."/>
            <person name="Miyagishima S.Y."/>
        </authorList>
    </citation>
    <scope>NUCLEOTIDE SEQUENCE</scope>
    <source>
        <strain evidence="2">NBRC 102759</strain>
    </source>
</reference>
<name>A0A9C7Q4V7_9RHOD</name>
<protein>
    <recommendedName>
        <fullName evidence="1">MAT1 centre domain-containing protein</fullName>
    </recommendedName>
</protein>
<dbReference type="InterPro" id="IPR015877">
    <property type="entry name" value="MAT1_centre"/>
</dbReference>
<dbReference type="EMBL" id="BQMJ01000074">
    <property type="protein sequence ID" value="GJQ15765.1"/>
    <property type="molecule type" value="Genomic_DNA"/>
</dbReference>
<organism evidence="2 3">
    <name type="scientific">Galdieria partita</name>
    <dbReference type="NCBI Taxonomy" id="83374"/>
    <lineage>
        <taxon>Eukaryota</taxon>
        <taxon>Rhodophyta</taxon>
        <taxon>Bangiophyceae</taxon>
        <taxon>Galdieriales</taxon>
        <taxon>Galdieriaceae</taxon>
        <taxon>Galdieria</taxon>
    </lineage>
</organism>
<feature type="domain" description="MAT1 centre" evidence="1">
    <location>
        <begin position="3"/>
        <end position="77"/>
    </location>
</feature>
<keyword evidence="3" id="KW-1185">Reference proteome</keyword>